<reference evidence="2" key="1">
    <citation type="journal article" date="2020" name="Nature">
        <title>Giant virus diversity and host interactions through global metagenomics.</title>
        <authorList>
            <person name="Schulz F."/>
            <person name="Roux S."/>
            <person name="Paez-Espino D."/>
            <person name="Jungbluth S."/>
            <person name="Walsh D.A."/>
            <person name="Denef V.J."/>
            <person name="McMahon K.D."/>
            <person name="Konstantinidis K.T."/>
            <person name="Eloe-Fadrosh E.A."/>
            <person name="Kyrpides N.C."/>
            <person name="Woyke T."/>
        </authorList>
    </citation>
    <scope>NUCLEOTIDE SEQUENCE</scope>
    <source>
        <strain evidence="2">GVMAG-M-3300020187-37</strain>
    </source>
</reference>
<dbReference type="Gene3D" id="3.40.50.1820">
    <property type="entry name" value="alpha/beta hydrolase"/>
    <property type="match status" value="1"/>
</dbReference>
<feature type="compositionally biased region" description="Polar residues" evidence="1">
    <location>
        <begin position="493"/>
        <end position="503"/>
    </location>
</feature>
<feature type="compositionally biased region" description="Basic residues" evidence="1">
    <location>
        <begin position="549"/>
        <end position="571"/>
    </location>
</feature>
<name>A0A6C0C7Y3_9ZZZZ</name>
<dbReference type="EMBL" id="MN739346">
    <property type="protein sequence ID" value="QHS99748.1"/>
    <property type="molecule type" value="Genomic_DNA"/>
</dbReference>
<feature type="region of interest" description="Disordered" evidence="1">
    <location>
        <begin position="465"/>
        <end position="526"/>
    </location>
</feature>
<feature type="region of interest" description="Disordered" evidence="1">
    <location>
        <begin position="544"/>
        <end position="571"/>
    </location>
</feature>
<evidence type="ECO:0000313" key="2">
    <source>
        <dbReference type="EMBL" id="QHS99748.1"/>
    </source>
</evidence>
<feature type="compositionally biased region" description="Basic and acidic residues" evidence="1">
    <location>
        <begin position="392"/>
        <end position="424"/>
    </location>
</feature>
<dbReference type="AlphaFoldDB" id="A0A6C0C7Y3"/>
<evidence type="ECO:0000256" key="1">
    <source>
        <dbReference type="SAM" id="MobiDB-lite"/>
    </source>
</evidence>
<protein>
    <submittedName>
        <fullName evidence="2">Uncharacterized protein</fullName>
    </submittedName>
</protein>
<dbReference type="InterPro" id="IPR029058">
    <property type="entry name" value="AB_hydrolase_fold"/>
</dbReference>
<feature type="region of interest" description="Disordered" evidence="1">
    <location>
        <begin position="384"/>
        <end position="439"/>
    </location>
</feature>
<accession>A0A6C0C7Y3</accession>
<organism evidence="2">
    <name type="scientific">viral metagenome</name>
    <dbReference type="NCBI Taxonomy" id="1070528"/>
    <lineage>
        <taxon>unclassified sequences</taxon>
        <taxon>metagenomes</taxon>
        <taxon>organismal metagenomes</taxon>
    </lineage>
</organism>
<proteinExistence type="predicted"/>
<sequence length="571" mass="65232">MSSKKGKPKTKRKRLGETAKIYRDLKKHQSYDINSETIYSLCIPGTNGLFGPFRFDDDFSKLIIGNSLKDVEFMDRIGQPLHKGVGKTIPTYEASIQRKMIEEVKSRSRWQQEIFRLFRKREYVELVNPDYYSHDADELLSNGKMLMGSNKKTTPYEKYQYILERVKGLPEDAKVVAISTSQGGAILLKCLEDVEFCQRIKAVTFVSPAYTAEIGPIVNGVHSNVKLNMKNIERNMGNLNIFGLLLNTQLGWGGDGYGTGQRRSLENMPNISHYRFRTTDHGFDPASQMSIDRNKILTIMKIVDVMYTNIIQNQAVHPKLKKYLEYIQEYFYMKDGYESEVKYLNKVMSEEEYLDNEKSQSSDLSSGESDLDIDSLMKKLNPSSKKVKVVAKKNDKPPSKTERAWSQYHEDQKVKPSKSADKSAAKSSGPSPCTKFHGQPIKCNAYSKDGVHCYYTASKVKGKVGSCRKGSAQKIDESRSKARNNPAVRDQFEQSAASLIQRSFRNKSKLPKSKKSSDRYSRSSSIDRDSYELYVDKDSRSLGSEEMKYKKKIGSKKKKQSKKKRYLKKSK</sequence>
<feature type="compositionally biased region" description="Basic residues" evidence="1">
    <location>
        <begin position="504"/>
        <end position="514"/>
    </location>
</feature>
<feature type="compositionally biased region" description="Basic and acidic residues" evidence="1">
    <location>
        <begin position="515"/>
        <end position="526"/>
    </location>
</feature>